<accession>A0A5B7DNS6</accession>
<evidence type="ECO:0000313" key="2">
    <source>
        <dbReference type="Proteomes" id="UP000324222"/>
    </source>
</evidence>
<gene>
    <name evidence="1" type="ORF">E2C01_015730</name>
</gene>
<name>A0A5B7DNS6_PORTR</name>
<dbReference type="EMBL" id="VSRR010001117">
    <property type="protein sequence ID" value="MPC22709.1"/>
    <property type="molecule type" value="Genomic_DNA"/>
</dbReference>
<sequence length="66" mass="7331">MERVVGEPEFHVDAKELEALLSVFVDCTIREMILTFPGQPLGHHTGSGEYTSIHTRLDTKGGCNYP</sequence>
<keyword evidence="2" id="KW-1185">Reference proteome</keyword>
<proteinExistence type="predicted"/>
<dbReference type="AlphaFoldDB" id="A0A5B7DNS6"/>
<organism evidence="1 2">
    <name type="scientific">Portunus trituberculatus</name>
    <name type="common">Swimming crab</name>
    <name type="synonym">Neptunus trituberculatus</name>
    <dbReference type="NCBI Taxonomy" id="210409"/>
    <lineage>
        <taxon>Eukaryota</taxon>
        <taxon>Metazoa</taxon>
        <taxon>Ecdysozoa</taxon>
        <taxon>Arthropoda</taxon>
        <taxon>Crustacea</taxon>
        <taxon>Multicrustacea</taxon>
        <taxon>Malacostraca</taxon>
        <taxon>Eumalacostraca</taxon>
        <taxon>Eucarida</taxon>
        <taxon>Decapoda</taxon>
        <taxon>Pleocyemata</taxon>
        <taxon>Brachyura</taxon>
        <taxon>Eubrachyura</taxon>
        <taxon>Portunoidea</taxon>
        <taxon>Portunidae</taxon>
        <taxon>Portuninae</taxon>
        <taxon>Portunus</taxon>
    </lineage>
</organism>
<reference evidence="1 2" key="1">
    <citation type="submission" date="2019-05" db="EMBL/GenBank/DDBJ databases">
        <title>Another draft genome of Portunus trituberculatus and its Hox gene families provides insights of decapod evolution.</title>
        <authorList>
            <person name="Jeong J.-H."/>
            <person name="Song I."/>
            <person name="Kim S."/>
            <person name="Choi T."/>
            <person name="Kim D."/>
            <person name="Ryu S."/>
            <person name="Kim W."/>
        </authorList>
    </citation>
    <scope>NUCLEOTIDE SEQUENCE [LARGE SCALE GENOMIC DNA]</scope>
    <source>
        <tissue evidence="1">Muscle</tissue>
    </source>
</reference>
<comment type="caution">
    <text evidence="1">The sequence shown here is derived from an EMBL/GenBank/DDBJ whole genome shotgun (WGS) entry which is preliminary data.</text>
</comment>
<protein>
    <submittedName>
        <fullName evidence="1">Uncharacterized protein</fullName>
    </submittedName>
</protein>
<evidence type="ECO:0000313" key="1">
    <source>
        <dbReference type="EMBL" id="MPC22709.1"/>
    </source>
</evidence>
<dbReference type="Proteomes" id="UP000324222">
    <property type="component" value="Unassembled WGS sequence"/>
</dbReference>